<evidence type="ECO:0000256" key="4">
    <source>
        <dbReference type="ARBA" id="ARBA00022980"/>
    </source>
</evidence>
<dbReference type="GO" id="GO:0022625">
    <property type="term" value="C:cytosolic large ribosomal subunit"/>
    <property type="evidence" value="ECO:0007669"/>
    <property type="project" value="UniProtKB-UniRule"/>
</dbReference>
<gene>
    <name evidence="6" type="primary">rplF</name>
    <name evidence="10" type="ORF">A2Z86_11050</name>
</gene>
<dbReference type="HAMAP" id="MF_01365_B">
    <property type="entry name" value="Ribosomal_uL6_B"/>
    <property type="match status" value="1"/>
</dbReference>
<sequence length="184" mass="19737">MSRIGKLPIQLPKGVKVSRNGNSLVVEGPKGKSQEFVHLNMIIEIGENEILVKRPDDSKLNRSLHGLTRTLINNAVIGVTEGFTKKLKIEGVGYRAALSQATRGGLTLELGFSHKIEVAAPADVKFTVPSPTEIVVSGISKQVVGELAAKIRSYRPPEPYKGKGVRYEGEVILRKAGKAGATAS</sequence>
<evidence type="ECO:0000256" key="8">
    <source>
        <dbReference type="RuleBase" id="RU003870"/>
    </source>
</evidence>
<dbReference type="InterPro" id="IPR019906">
    <property type="entry name" value="Ribosomal_uL6_bac-type"/>
</dbReference>
<evidence type="ECO:0000256" key="1">
    <source>
        <dbReference type="ARBA" id="ARBA00009356"/>
    </source>
</evidence>
<feature type="domain" description="Large ribosomal subunit protein uL6 alpha-beta" evidence="9">
    <location>
        <begin position="12"/>
        <end position="82"/>
    </location>
</feature>
<keyword evidence="5 6" id="KW-0687">Ribonucleoprotein</keyword>
<evidence type="ECO:0000259" key="9">
    <source>
        <dbReference type="Pfam" id="PF00347"/>
    </source>
</evidence>
<organism evidence="10 11">
    <name type="scientific">Candidatus Glassbacteria bacterium GWA2_58_10</name>
    <dbReference type="NCBI Taxonomy" id="1817865"/>
    <lineage>
        <taxon>Bacteria</taxon>
        <taxon>Candidatus Glassiibacteriota</taxon>
    </lineage>
</organism>
<dbReference type="GO" id="GO:0003735">
    <property type="term" value="F:structural constituent of ribosome"/>
    <property type="evidence" value="ECO:0007669"/>
    <property type="project" value="UniProtKB-UniRule"/>
</dbReference>
<keyword evidence="2 6" id="KW-0699">rRNA-binding</keyword>
<feature type="domain" description="Large ribosomal subunit protein uL6 alpha-beta" evidence="9">
    <location>
        <begin position="91"/>
        <end position="167"/>
    </location>
</feature>
<evidence type="ECO:0000256" key="3">
    <source>
        <dbReference type="ARBA" id="ARBA00022884"/>
    </source>
</evidence>
<dbReference type="SUPFAM" id="SSF56053">
    <property type="entry name" value="Ribosomal protein L6"/>
    <property type="match status" value="2"/>
</dbReference>
<dbReference type="AlphaFoldDB" id="A0A1F5YI33"/>
<evidence type="ECO:0000313" key="11">
    <source>
        <dbReference type="Proteomes" id="UP000176992"/>
    </source>
</evidence>
<dbReference type="PRINTS" id="PR00059">
    <property type="entry name" value="RIBOSOMALL6"/>
</dbReference>
<dbReference type="Gene3D" id="3.90.930.12">
    <property type="entry name" value="Ribosomal protein L6, alpha-beta domain"/>
    <property type="match status" value="2"/>
</dbReference>
<dbReference type="NCBIfam" id="TIGR03654">
    <property type="entry name" value="L6_bact"/>
    <property type="match status" value="1"/>
</dbReference>
<evidence type="ECO:0000256" key="2">
    <source>
        <dbReference type="ARBA" id="ARBA00022730"/>
    </source>
</evidence>
<evidence type="ECO:0000256" key="5">
    <source>
        <dbReference type="ARBA" id="ARBA00023274"/>
    </source>
</evidence>
<comment type="similarity">
    <text evidence="1 6 7">Belongs to the universal ribosomal protein uL6 family.</text>
</comment>
<dbReference type="InterPro" id="IPR002358">
    <property type="entry name" value="Ribosomal_uL6_CS"/>
</dbReference>
<comment type="function">
    <text evidence="6 8">This protein binds to the 23S rRNA, and is important in its secondary structure. It is located near the subunit interface in the base of the L7/L12 stalk, and near the tRNA binding site of the peptidyltransferase center.</text>
</comment>
<dbReference type="PIRSF" id="PIRSF002162">
    <property type="entry name" value="Ribosomal_L6"/>
    <property type="match status" value="1"/>
</dbReference>
<comment type="caution">
    <text evidence="10">The sequence shown here is derived from an EMBL/GenBank/DDBJ whole genome shotgun (WGS) entry which is preliminary data.</text>
</comment>
<dbReference type="EMBL" id="MFIV01000013">
    <property type="protein sequence ID" value="OGF99753.1"/>
    <property type="molecule type" value="Genomic_DNA"/>
</dbReference>
<evidence type="ECO:0000256" key="7">
    <source>
        <dbReference type="RuleBase" id="RU003869"/>
    </source>
</evidence>
<protein>
    <recommendedName>
        <fullName evidence="6">Large ribosomal subunit protein uL6</fullName>
    </recommendedName>
</protein>
<reference evidence="10 11" key="1">
    <citation type="journal article" date="2016" name="Nat. Commun.">
        <title>Thousands of microbial genomes shed light on interconnected biogeochemical processes in an aquifer system.</title>
        <authorList>
            <person name="Anantharaman K."/>
            <person name="Brown C.T."/>
            <person name="Hug L.A."/>
            <person name="Sharon I."/>
            <person name="Castelle C.J."/>
            <person name="Probst A.J."/>
            <person name="Thomas B.C."/>
            <person name="Singh A."/>
            <person name="Wilkins M.J."/>
            <person name="Karaoz U."/>
            <person name="Brodie E.L."/>
            <person name="Williams K.H."/>
            <person name="Hubbard S.S."/>
            <person name="Banfield J.F."/>
        </authorList>
    </citation>
    <scope>NUCLEOTIDE SEQUENCE [LARGE SCALE GENOMIC DNA]</scope>
</reference>
<dbReference type="FunFam" id="3.90.930.12:FF:000002">
    <property type="entry name" value="50S ribosomal protein L6"/>
    <property type="match status" value="1"/>
</dbReference>
<dbReference type="Proteomes" id="UP000176992">
    <property type="component" value="Unassembled WGS sequence"/>
</dbReference>
<comment type="subunit">
    <text evidence="6">Part of the 50S ribosomal subunit.</text>
</comment>
<dbReference type="PANTHER" id="PTHR11655:SF14">
    <property type="entry name" value="LARGE RIBOSOMAL SUBUNIT PROTEIN UL6M"/>
    <property type="match status" value="1"/>
</dbReference>
<dbReference type="InterPro" id="IPR020040">
    <property type="entry name" value="Ribosomal_uL6_a/b-dom"/>
</dbReference>
<dbReference type="FunFam" id="3.90.930.12:FF:000001">
    <property type="entry name" value="50S ribosomal protein L6"/>
    <property type="match status" value="1"/>
</dbReference>
<name>A0A1F5YI33_9BACT</name>
<dbReference type="GO" id="GO:0002181">
    <property type="term" value="P:cytoplasmic translation"/>
    <property type="evidence" value="ECO:0007669"/>
    <property type="project" value="TreeGrafter"/>
</dbReference>
<dbReference type="PANTHER" id="PTHR11655">
    <property type="entry name" value="60S/50S RIBOSOMAL PROTEIN L6/L9"/>
    <property type="match status" value="1"/>
</dbReference>
<dbReference type="GO" id="GO:0019843">
    <property type="term" value="F:rRNA binding"/>
    <property type="evidence" value="ECO:0007669"/>
    <property type="project" value="UniProtKB-UniRule"/>
</dbReference>
<dbReference type="InterPro" id="IPR036789">
    <property type="entry name" value="Ribosomal_uL6-like_a/b-dom_sf"/>
</dbReference>
<evidence type="ECO:0000313" key="10">
    <source>
        <dbReference type="EMBL" id="OGF99753.1"/>
    </source>
</evidence>
<accession>A0A1F5YI33</accession>
<dbReference type="Pfam" id="PF00347">
    <property type="entry name" value="Ribosomal_L6"/>
    <property type="match status" value="2"/>
</dbReference>
<keyword evidence="4 6" id="KW-0689">Ribosomal protein</keyword>
<keyword evidence="3 6" id="KW-0694">RNA-binding</keyword>
<dbReference type="PROSITE" id="PS00525">
    <property type="entry name" value="RIBOSOMAL_L6_1"/>
    <property type="match status" value="1"/>
</dbReference>
<proteinExistence type="inferred from homology"/>
<dbReference type="InterPro" id="IPR000702">
    <property type="entry name" value="Ribosomal_uL6-like"/>
</dbReference>
<evidence type="ECO:0000256" key="6">
    <source>
        <dbReference type="HAMAP-Rule" id="MF_01365"/>
    </source>
</evidence>